<protein>
    <submittedName>
        <fullName evidence="2">Uncharacterized protein</fullName>
    </submittedName>
</protein>
<feature type="signal peptide" evidence="1">
    <location>
        <begin position="1"/>
        <end position="20"/>
    </location>
</feature>
<evidence type="ECO:0000313" key="2">
    <source>
        <dbReference type="EMBL" id="OEU17688.1"/>
    </source>
</evidence>
<proteinExistence type="predicted"/>
<feature type="chain" id="PRO_5009193115" evidence="1">
    <location>
        <begin position="21"/>
        <end position="224"/>
    </location>
</feature>
<name>A0A1E7FHP9_9STRA</name>
<evidence type="ECO:0000313" key="3">
    <source>
        <dbReference type="Proteomes" id="UP000095751"/>
    </source>
</evidence>
<dbReference type="AlphaFoldDB" id="A0A1E7FHP9"/>
<sequence>MMMSPRIVLLLSLIITAAAAWSLPNVPTSSRTSTITEAQSAVALSNNQLLRRNFISETTAALFSASTILPLATMMVNPKPASAAAATKSSITPDAALTQWKASVVAIDTLLDRWDTLAGGDAIRKELGTANFGTETSPLFQIQKAFKVLRDNDDSISDLVEFTEQSEEFTNALNRADTMAYSANFAGGSGKPTPPKVYTDKAKIEVQDMKRIAKSISSLLVTPP</sequence>
<organism evidence="2 3">
    <name type="scientific">Fragilariopsis cylindrus CCMP1102</name>
    <dbReference type="NCBI Taxonomy" id="635003"/>
    <lineage>
        <taxon>Eukaryota</taxon>
        <taxon>Sar</taxon>
        <taxon>Stramenopiles</taxon>
        <taxon>Ochrophyta</taxon>
        <taxon>Bacillariophyta</taxon>
        <taxon>Bacillariophyceae</taxon>
        <taxon>Bacillariophycidae</taxon>
        <taxon>Bacillariales</taxon>
        <taxon>Bacillariaceae</taxon>
        <taxon>Fragilariopsis</taxon>
    </lineage>
</organism>
<dbReference type="EMBL" id="KV784357">
    <property type="protein sequence ID" value="OEU17688.1"/>
    <property type="molecule type" value="Genomic_DNA"/>
</dbReference>
<keyword evidence="3" id="KW-1185">Reference proteome</keyword>
<dbReference type="Proteomes" id="UP000095751">
    <property type="component" value="Unassembled WGS sequence"/>
</dbReference>
<dbReference type="OrthoDB" id="5313at2759"/>
<accession>A0A1E7FHP9</accession>
<keyword evidence="1" id="KW-0732">Signal</keyword>
<gene>
    <name evidence="2" type="ORF">FRACYDRAFT_268776</name>
</gene>
<dbReference type="KEGG" id="fcy:FRACYDRAFT_268776"/>
<dbReference type="InParanoid" id="A0A1E7FHP9"/>
<evidence type="ECO:0000256" key="1">
    <source>
        <dbReference type="SAM" id="SignalP"/>
    </source>
</evidence>
<reference evidence="2 3" key="1">
    <citation type="submission" date="2016-09" db="EMBL/GenBank/DDBJ databases">
        <title>Extensive genetic diversity and differential bi-allelic expression allows diatom success in the polar Southern Ocean.</title>
        <authorList>
            <consortium name="DOE Joint Genome Institute"/>
            <person name="Mock T."/>
            <person name="Otillar R.P."/>
            <person name="Strauss J."/>
            <person name="Dupont C."/>
            <person name="Frickenhaus S."/>
            <person name="Maumus F."/>
            <person name="Mcmullan M."/>
            <person name="Sanges R."/>
            <person name="Schmutz J."/>
            <person name="Toseland A."/>
            <person name="Valas R."/>
            <person name="Veluchamy A."/>
            <person name="Ward B.J."/>
            <person name="Allen A."/>
            <person name="Barry K."/>
            <person name="Falciatore A."/>
            <person name="Ferrante M."/>
            <person name="Fortunato A.E."/>
            <person name="Gloeckner G."/>
            <person name="Gruber A."/>
            <person name="Hipkin R."/>
            <person name="Janech M."/>
            <person name="Kroth P."/>
            <person name="Leese F."/>
            <person name="Lindquist E."/>
            <person name="Lyon B.R."/>
            <person name="Martin J."/>
            <person name="Mayer C."/>
            <person name="Parker M."/>
            <person name="Quesneville H."/>
            <person name="Raymond J."/>
            <person name="Uhlig C."/>
            <person name="Valentin K.U."/>
            <person name="Worden A.Z."/>
            <person name="Armbrust E.V."/>
            <person name="Bowler C."/>
            <person name="Green B."/>
            <person name="Moulton V."/>
            <person name="Van Oosterhout C."/>
            <person name="Grigoriev I."/>
        </authorList>
    </citation>
    <scope>NUCLEOTIDE SEQUENCE [LARGE SCALE GENOMIC DNA]</scope>
    <source>
        <strain evidence="2 3">CCMP1102</strain>
    </source>
</reference>